<keyword evidence="5" id="KW-1185">Reference proteome</keyword>
<evidence type="ECO:0000256" key="3">
    <source>
        <dbReference type="SAM" id="MobiDB-lite"/>
    </source>
</evidence>
<dbReference type="InterPro" id="IPR011990">
    <property type="entry name" value="TPR-like_helical_dom_sf"/>
</dbReference>
<comment type="subcellular location">
    <subcellularLocation>
        <location evidence="1">Nucleus</location>
    </subcellularLocation>
</comment>
<dbReference type="PANTHER" id="PTHR14017:SF1">
    <property type="entry name" value="LD02225P"/>
    <property type="match status" value="1"/>
</dbReference>
<dbReference type="Proteomes" id="UP000053647">
    <property type="component" value="Unassembled WGS sequence"/>
</dbReference>
<evidence type="ECO:0000313" key="5">
    <source>
        <dbReference type="Proteomes" id="UP000053647"/>
    </source>
</evidence>
<protein>
    <submittedName>
        <fullName evidence="4">Uncharacterized protein</fullName>
    </submittedName>
</protein>
<keyword evidence="2" id="KW-0539">Nucleus</keyword>
<organism evidence="4 5">
    <name type="scientific">Paxillus involutus ATCC 200175</name>
    <dbReference type="NCBI Taxonomy" id="664439"/>
    <lineage>
        <taxon>Eukaryota</taxon>
        <taxon>Fungi</taxon>
        <taxon>Dikarya</taxon>
        <taxon>Basidiomycota</taxon>
        <taxon>Agaricomycotina</taxon>
        <taxon>Agaricomycetes</taxon>
        <taxon>Agaricomycetidae</taxon>
        <taxon>Boletales</taxon>
        <taxon>Paxilineae</taxon>
        <taxon>Paxillaceae</taxon>
        <taxon>Paxillus</taxon>
    </lineage>
</organism>
<dbReference type="GO" id="GO:0010468">
    <property type="term" value="P:regulation of gene expression"/>
    <property type="evidence" value="ECO:0007669"/>
    <property type="project" value="TreeGrafter"/>
</dbReference>
<gene>
    <name evidence="4" type="ORF">PAXINDRAFT_104042</name>
</gene>
<reference evidence="4 5" key="1">
    <citation type="submission" date="2014-06" db="EMBL/GenBank/DDBJ databases">
        <authorList>
            <consortium name="DOE Joint Genome Institute"/>
            <person name="Kuo A."/>
            <person name="Kohler A."/>
            <person name="Nagy L.G."/>
            <person name="Floudas D."/>
            <person name="Copeland A."/>
            <person name="Barry K.W."/>
            <person name="Cichocki N."/>
            <person name="Veneault-Fourrey C."/>
            <person name="LaButti K."/>
            <person name="Lindquist E.A."/>
            <person name="Lipzen A."/>
            <person name="Lundell T."/>
            <person name="Morin E."/>
            <person name="Murat C."/>
            <person name="Sun H."/>
            <person name="Tunlid A."/>
            <person name="Henrissat B."/>
            <person name="Grigoriev I.V."/>
            <person name="Hibbett D.S."/>
            <person name="Martin F."/>
            <person name="Nordberg H.P."/>
            <person name="Cantor M.N."/>
            <person name="Hua S.X."/>
        </authorList>
    </citation>
    <scope>NUCLEOTIDE SEQUENCE [LARGE SCALE GENOMIC DNA]</scope>
    <source>
        <strain evidence="4 5">ATCC 200175</strain>
    </source>
</reference>
<proteinExistence type="predicted"/>
<name>A0A0C9SLN4_PAXIN</name>
<evidence type="ECO:0000313" key="4">
    <source>
        <dbReference type="EMBL" id="KIJ04729.1"/>
    </source>
</evidence>
<dbReference type="EMBL" id="KN821568">
    <property type="protein sequence ID" value="KIJ04729.1"/>
    <property type="molecule type" value="Genomic_DNA"/>
</dbReference>
<reference evidence="5" key="2">
    <citation type="submission" date="2015-01" db="EMBL/GenBank/DDBJ databases">
        <title>Evolutionary Origins and Diversification of the Mycorrhizal Mutualists.</title>
        <authorList>
            <consortium name="DOE Joint Genome Institute"/>
            <consortium name="Mycorrhizal Genomics Consortium"/>
            <person name="Kohler A."/>
            <person name="Kuo A."/>
            <person name="Nagy L.G."/>
            <person name="Floudas D."/>
            <person name="Copeland A."/>
            <person name="Barry K.W."/>
            <person name="Cichocki N."/>
            <person name="Veneault-Fourrey C."/>
            <person name="LaButti K."/>
            <person name="Lindquist E.A."/>
            <person name="Lipzen A."/>
            <person name="Lundell T."/>
            <person name="Morin E."/>
            <person name="Murat C."/>
            <person name="Riley R."/>
            <person name="Ohm R."/>
            <person name="Sun H."/>
            <person name="Tunlid A."/>
            <person name="Henrissat B."/>
            <person name="Grigoriev I.V."/>
            <person name="Hibbett D.S."/>
            <person name="Martin F."/>
        </authorList>
    </citation>
    <scope>NUCLEOTIDE SEQUENCE [LARGE SCALE GENOMIC DNA]</scope>
    <source>
        <strain evidence="5">ATCC 200175</strain>
    </source>
</reference>
<dbReference type="AlphaFoldDB" id="A0A0C9SLN4"/>
<accession>A0A0C9SLN4</accession>
<sequence length="303" mass="33459">MQDRYSDIDNPWGWSDRLSSGRFLFPEPGTCHPLPPSARPNPHCLMQDDLQKAYSTYQQALYYLLNPKEDPKSWYGIGILYDRYGSLDHAEEAPQDGQSKADMKTPSPASTVFSEIRPVPSHVLTSGSKSATCTNSRKMQHVHAKDAYERVIADNPGHAKVGSIIRTAPLSRIKNLPSNISRRVLKLILRMPRAGISSTVPTWQVKSKTRHTKPVNKLFIVMDVTPPFGALSVSYTSRSINSGTHWMRTHELSGSIHTFLKSGSTLVASTRAATTRSLTLSMPMPALASSTLATTSSRNACSY</sequence>
<dbReference type="InterPro" id="IPR051630">
    <property type="entry name" value="Corepressor-Demethylase"/>
</dbReference>
<dbReference type="GO" id="GO:0000978">
    <property type="term" value="F:RNA polymerase II cis-regulatory region sequence-specific DNA binding"/>
    <property type="evidence" value="ECO:0007669"/>
    <property type="project" value="TreeGrafter"/>
</dbReference>
<dbReference type="GO" id="GO:0005634">
    <property type="term" value="C:nucleus"/>
    <property type="evidence" value="ECO:0007669"/>
    <property type="project" value="UniProtKB-SubCell"/>
</dbReference>
<dbReference type="OrthoDB" id="418911at2759"/>
<dbReference type="PANTHER" id="PTHR14017">
    <property type="entry name" value="LYSINE-SPECIFIC DEMETHYLASE"/>
    <property type="match status" value="1"/>
</dbReference>
<evidence type="ECO:0000256" key="1">
    <source>
        <dbReference type="ARBA" id="ARBA00004123"/>
    </source>
</evidence>
<dbReference type="HOGENOM" id="CLU_918601_0_0_1"/>
<dbReference type="GO" id="GO:0031490">
    <property type="term" value="F:chromatin DNA binding"/>
    <property type="evidence" value="ECO:0007669"/>
    <property type="project" value="TreeGrafter"/>
</dbReference>
<dbReference type="Gene3D" id="1.25.40.10">
    <property type="entry name" value="Tetratricopeptide repeat domain"/>
    <property type="match status" value="1"/>
</dbReference>
<feature type="region of interest" description="Disordered" evidence="3">
    <location>
        <begin position="91"/>
        <end position="110"/>
    </location>
</feature>
<evidence type="ECO:0000256" key="2">
    <source>
        <dbReference type="ARBA" id="ARBA00023242"/>
    </source>
</evidence>